<evidence type="ECO:0000313" key="2">
    <source>
        <dbReference type="Proteomes" id="UP000001036"/>
    </source>
</evidence>
<reference evidence="1 2" key="1">
    <citation type="journal article" date="2008" name="J. Bacteriol.">
        <title>Insights into plant cell wall degradation from the genome sequence of the soil bacterium Cellvibrio japonicus.</title>
        <authorList>
            <person name="Deboy R.T."/>
            <person name="Mongodin E.F."/>
            <person name="Fouts D.E."/>
            <person name="Tailford L.E."/>
            <person name="Khouri H."/>
            <person name="Emerson J.B."/>
            <person name="Mohamoud Y."/>
            <person name="Watkins K."/>
            <person name="Henrissat B."/>
            <person name="Gilbert H.J."/>
            <person name="Nelson K.E."/>
        </authorList>
    </citation>
    <scope>NUCLEOTIDE SEQUENCE [LARGE SCALE GENOMIC DNA]</scope>
    <source>
        <strain evidence="1 2">Ueda107</strain>
    </source>
</reference>
<dbReference type="HOGENOM" id="CLU_3341871_0_0_6"/>
<accession>B3PC37</accession>
<evidence type="ECO:0000313" key="1">
    <source>
        <dbReference type="EMBL" id="ACE82817.1"/>
    </source>
</evidence>
<organism evidence="1 2">
    <name type="scientific">Cellvibrio japonicus (strain Ueda107)</name>
    <name type="common">Pseudomonas fluorescens subsp. cellulosa</name>
    <dbReference type="NCBI Taxonomy" id="498211"/>
    <lineage>
        <taxon>Bacteria</taxon>
        <taxon>Pseudomonadati</taxon>
        <taxon>Pseudomonadota</taxon>
        <taxon>Gammaproteobacteria</taxon>
        <taxon>Cellvibrionales</taxon>
        <taxon>Cellvibrionaceae</taxon>
        <taxon>Cellvibrio</taxon>
    </lineage>
</organism>
<sequence length="37" mass="4430">MLKRHPVLLRPANLAGRFFRHERPASESVRRIVEKFD</sequence>
<dbReference type="STRING" id="498211.CJA_2850"/>
<keyword evidence="2" id="KW-1185">Reference proteome</keyword>
<protein>
    <submittedName>
        <fullName evidence="1">Uncharacterized protein</fullName>
    </submittedName>
</protein>
<dbReference type="AlphaFoldDB" id="B3PC37"/>
<dbReference type="Proteomes" id="UP000001036">
    <property type="component" value="Chromosome"/>
</dbReference>
<proteinExistence type="predicted"/>
<dbReference type="EMBL" id="CP000934">
    <property type="protein sequence ID" value="ACE82817.1"/>
    <property type="molecule type" value="Genomic_DNA"/>
</dbReference>
<name>B3PC37_CELJU</name>
<dbReference type="KEGG" id="cja:CJA_2850"/>
<gene>
    <name evidence="1" type="ordered locus">CJA_2850</name>
</gene>